<protein>
    <submittedName>
        <fullName evidence="1">Uncharacterized protein</fullName>
    </submittedName>
</protein>
<dbReference type="AlphaFoldDB" id="X1W0A9"/>
<feature type="non-terminal residue" evidence="1">
    <location>
        <position position="34"/>
    </location>
</feature>
<sequence>EIWDPKVTQRQKGFYFTAVCEWLPDLGGWLSVCT</sequence>
<evidence type="ECO:0000313" key="1">
    <source>
        <dbReference type="EMBL" id="GAJ19885.1"/>
    </source>
</evidence>
<name>X1W0A9_9ZZZZ</name>
<reference evidence="1" key="1">
    <citation type="journal article" date="2014" name="Front. Microbiol.">
        <title>High frequency of phylogenetically diverse reductive dehalogenase-homologous genes in deep subseafloor sedimentary metagenomes.</title>
        <authorList>
            <person name="Kawai M."/>
            <person name="Futagami T."/>
            <person name="Toyoda A."/>
            <person name="Takaki Y."/>
            <person name="Nishi S."/>
            <person name="Hori S."/>
            <person name="Arai W."/>
            <person name="Tsubouchi T."/>
            <person name="Morono Y."/>
            <person name="Uchiyama I."/>
            <person name="Ito T."/>
            <person name="Fujiyama A."/>
            <person name="Inagaki F."/>
            <person name="Takami H."/>
        </authorList>
    </citation>
    <scope>NUCLEOTIDE SEQUENCE</scope>
    <source>
        <strain evidence="1">Expedition CK06-06</strain>
    </source>
</reference>
<gene>
    <name evidence="1" type="ORF">S12H4_63612</name>
</gene>
<dbReference type="EMBL" id="BARW01043428">
    <property type="protein sequence ID" value="GAJ19885.1"/>
    <property type="molecule type" value="Genomic_DNA"/>
</dbReference>
<organism evidence="1">
    <name type="scientific">marine sediment metagenome</name>
    <dbReference type="NCBI Taxonomy" id="412755"/>
    <lineage>
        <taxon>unclassified sequences</taxon>
        <taxon>metagenomes</taxon>
        <taxon>ecological metagenomes</taxon>
    </lineage>
</organism>
<comment type="caution">
    <text evidence="1">The sequence shown here is derived from an EMBL/GenBank/DDBJ whole genome shotgun (WGS) entry which is preliminary data.</text>
</comment>
<feature type="non-terminal residue" evidence="1">
    <location>
        <position position="1"/>
    </location>
</feature>
<accession>X1W0A9</accession>
<proteinExistence type="predicted"/>